<protein>
    <recommendedName>
        <fullName evidence="4">Bacteriocin</fullName>
    </recommendedName>
</protein>
<dbReference type="PATRIC" id="fig|452.5.peg.2562"/>
<dbReference type="NCBIfam" id="TIGR01847">
    <property type="entry name" value="bacteriocin_sig"/>
    <property type="match status" value="1"/>
</dbReference>
<dbReference type="RefSeq" id="WP_126338227.1">
    <property type="nucleotide sequence ID" value="NZ_CAAAII010000001.1"/>
</dbReference>
<accession>A0A0W0YXU9</accession>
<dbReference type="EMBL" id="LNYX01000031">
    <property type="protein sequence ID" value="KTD61692.1"/>
    <property type="molecule type" value="Genomic_DNA"/>
</dbReference>
<evidence type="ECO:0000256" key="1">
    <source>
        <dbReference type="SAM" id="MobiDB-lite"/>
    </source>
</evidence>
<gene>
    <name evidence="2" type="ORF">Lspi_2322</name>
</gene>
<feature type="region of interest" description="Disordered" evidence="1">
    <location>
        <begin position="22"/>
        <end position="58"/>
    </location>
</feature>
<evidence type="ECO:0000313" key="3">
    <source>
        <dbReference type="Proteomes" id="UP000054877"/>
    </source>
</evidence>
<keyword evidence="3" id="KW-1185">Reference proteome</keyword>
<comment type="caution">
    <text evidence="2">The sequence shown here is derived from an EMBL/GenBank/DDBJ whole genome shotgun (WGS) entry which is preliminary data.</text>
</comment>
<dbReference type="AlphaFoldDB" id="A0A0W0YXU9"/>
<name>A0A0W0YXU9_LEGSP</name>
<reference evidence="2 3" key="1">
    <citation type="submission" date="2015-11" db="EMBL/GenBank/DDBJ databases">
        <title>Genomic analysis of 38 Legionella species identifies large and diverse effector repertoires.</title>
        <authorList>
            <person name="Burstein D."/>
            <person name="Amaro F."/>
            <person name="Zusman T."/>
            <person name="Lifshitz Z."/>
            <person name="Cohen O."/>
            <person name="Gilbert J.A."/>
            <person name="Pupko T."/>
            <person name="Shuman H.A."/>
            <person name="Segal G."/>
        </authorList>
    </citation>
    <scope>NUCLEOTIDE SEQUENCE [LARGE SCALE GENOMIC DNA]</scope>
    <source>
        <strain evidence="2 3">Mt.St.Helens-9</strain>
    </source>
</reference>
<evidence type="ECO:0008006" key="4">
    <source>
        <dbReference type="Google" id="ProtNLM"/>
    </source>
</evidence>
<organism evidence="2 3">
    <name type="scientific">Legionella spiritensis</name>
    <dbReference type="NCBI Taxonomy" id="452"/>
    <lineage>
        <taxon>Bacteria</taxon>
        <taxon>Pseudomonadati</taxon>
        <taxon>Pseudomonadota</taxon>
        <taxon>Gammaproteobacteria</taxon>
        <taxon>Legionellales</taxon>
        <taxon>Legionellaceae</taxon>
        <taxon>Legionella</taxon>
    </lineage>
</organism>
<dbReference type="Proteomes" id="UP000054877">
    <property type="component" value="Unassembled WGS sequence"/>
</dbReference>
<proteinExistence type="predicted"/>
<sequence>MTHNKERVFAYNLAKTISNDDLEQVSGGSSQWTSKQTVQATGGSGQGVDARYDVSVDW</sequence>
<dbReference type="OrthoDB" id="5639593at2"/>
<dbReference type="STRING" id="452.Lspi_2322"/>
<dbReference type="InterPro" id="IPR010133">
    <property type="entry name" value="Bacteriocin_signal_seq"/>
</dbReference>
<feature type="compositionally biased region" description="Polar residues" evidence="1">
    <location>
        <begin position="26"/>
        <end position="41"/>
    </location>
</feature>
<evidence type="ECO:0000313" key="2">
    <source>
        <dbReference type="EMBL" id="KTD61692.1"/>
    </source>
</evidence>